<dbReference type="EMBL" id="CM045870">
    <property type="protein sequence ID" value="KAI7953477.1"/>
    <property type="molecule type" value="Genomic_DNA"/>
</dbReference>
<reference evidence="2" key="1">
    <citation type="journal article" date="2018" name="BMC Genomics">
        <title>Genomic insights into host adaptation between the wheat stripe rust pathogen (Puccinia striiformis f. sp. tritici) and the barley stripe rust pathogen (Puccinia striiformis f. sp. hordei).</title>
        <authorList>
            <person name="Xia C."/>
            <person name="Wang M."/>
            <person name="Yin C."/>
            <person name="Cornejo O.E."/>
            <person name="Hulbert S.H."/>
            <person name="Chen X."/>
        </authorList>
    </citation>
    <scope>NUCLEOTIDE SEQUENCE [LARGE SCALE GENOMIC DNA]</scope>
    <source>
        <strain evidence="2">93-210</strain>
    </source>
</reference>
<evidence type="ECO:0000313" key="2">
    <source>
        <dbReference type="Proteomes" id="UP001060170"/>
    </source>
</evidence>
<name>A0ACC0EFS7_9BASI</name>
<organism evidence="1 2">
    <name type="scientific">Puccinia striiformis f. sp. tritici</name>
    <dbReference type="NCBI Taxonomy" id="168172"/>
    <lineage>
        <taxon>Eukaryota</taxon>
        <taxon>Fungi</taxon>
        <taxon>Dikarya</taxon>
        <taxon>Basidiomycota</taxon>
        <taxon>Pucciniomycotina</taxon>
        <taxon>Pucciniomycetes</taxon>
        <taxon>Pucciniales</taxon>
        <taxon>Pucciniaceae</taxon>
        <taxon>Puccinia</taxon>
    </lineage>
</organism>
<dbReference type="Proteomes" id="UP001060170">
    <property type="component" value="Chromosome 6"/>
</dbReference>
<protein>
    <submittedName>
        <fullName evidence="1">Uncharacterized protein</fullName>
    </submittedName>
</protein>
<accession>A0ACC0EFS7</accession>
<gene>
    <name evidence="1" type="ORF">MJO28_006024</name>
</gene>
<reference evidence="2" key="2">
    <citation type="journal article" date="2018" name="Mol. Plant Microbe Interact.">
        <title>Genome sequence resources for the wheat stripe rust pathogen (Puccinia striiformis f. sp. tritici) and the barley stripe rust pathogen (Puccinia striiformis f. sp. hordei).</title>
        <authorList>
            <person name="Xia C."/>
            <person name="Wang M."/>
            <person name="Yin C."/>
            <person name="Cornejo O.E."/>
            <person name="Hulbert S.H."/>
            <person name="Chen X."/>
        </authorList>
    </citation>
    <scope>NUCLEOTIDE SEQUENCE [LARGE SCALE GENOMIC DNA]</scope>
    <source>
        <strain evidence="2">93-210</strain>
    </source>
</reference>
<comment type="caution">
    <text evidence="1">The sequence shown here is derived from an EMBL/GenBank/DDBJ whole genome shotgun (WGS) entry which is preliminary data.</text>
</comment>
<proteinExistence type="predicted"/>
<keyword evidence="2" id="KW-1185">Reference proteome</keyword>
<reference evidence="1 2" key="3">
    <citation type="journal article" date="2022" name="Microbiol. Spectr.">
        <title>Folding features and dynamics of 3D genome architecture in plant fungal pathogens.</title>
        <authorList>
            <person name="Xia C."/>
        </authorList>
    </citation>
    <scope>NUCLEOTIDE SEQUENCE [LARGE SCALE GENOMIC DNA]</scope>
    <source>
        <strain evidence="1 2">93-210</strain>
    </source>
</reference>
<evidence type="ECO:0000313" key="1">
    <source>
        <dbReference type="EMBL" id="KAI7953477.1"/>
    </source>
</evidence>
<sequence length="306" mass="34829">MWEQDDWNSCEDLTLCQTRSSAWNLSLEGDAAQRHPYRYSSYPVGCTPEKILKQNQESEKRKSGVKESPKPPLVECIKHKRRTWMKAVARFFGSVRRTRRRDATSQRNSAKELKRGGQHDSMDGPDSSNQPLQAVHVTQEGKAPPSTNQVQLWSFTQSIRKRLSRPAPSGSDGEVPRKEAEGQSTKPSSLLSISTKSSNSLPFNRPEESDDPNSRATHDSTSHFSIPRIDTLFEPFAFEPSELMEELSYATRVNCTMIKDQEIGSYAALIRFCFQSRRICSVCELRRDIIYFQADLTPNHKAQDQI</sequence>